<feature type="region of interest" description="Disordered" evidence="9">
    <location>
        <begin position="279"/>
        <end position="323"/>
    </location>
</feature>
<dbReference type="PANTHER" id="PTHR24419:SF18">
    <property type="entry name" value="SERINE_THREONINE-PROTEIN KINASE HASPIN"/>
    <property type="match status" value="1"/>
</dbReference>
<feature type="compositionally biased region" description="Low complexity" evidence="9">
    <location>
        <begin position="279"/>
        <end position="294"/>
    </location>
</feature>
<comment type="catalytic activity">
    <reaction evidence="7">
        <text>L-threonyl-[protein] + ATP = O-phospho-L-threonyl-[protein] + ADP + H(+)</text>
        <dbReference type="Rhea" id="RHEA:46608"/>
        <dbReference type="Rhea" id="RHEA-COMP:11060"/>
        <dbReference type="Rhea" id="RHEA-COMP:11605"/>
        <dbReference type="ChEBI" id="CHEBI:15378"/>
        <dbReference type="ChEBI" id="CHEBI:30013"/>
        <dbReference type="ChEBI" id="CHEBI:30616"/>
        <dbReference type="ChEBI" id="CHEBI:61977"/>
        <dbReference type="ChEBI" id="CHEBI:456216"/>
        <dbReference type="EC" id="2.7.11.1"/>
    </reaction>
</comment>
<evidence type="ECO:0000256" key="6">
    <source>
        <dbReference type="ARBA" id="ARBA00022840"/>
    </source>
</evidence>
<protein>
    <recommendedName>
        <fullName evidence="1">non-specific serine/threonine protein kinase</fullName>
        <ecNumber evidence="1">2.7.11.1</ecNumber>
    </recommendedName>
</protein>
<dbReference type="EMBL" id="LT598477">
    <property type="protein sequence ID" value="SCU92742.1"/>
    <property type="molecule type" value="Genomic_DNA"/>
</dbReference>
<sequence length="639" mass="72348">MADIDRWYEEDSELLSGGKFIALEVSDDDEDETGYEDEQAVQRTPTTAVLKGDAKTDAKADVRGLTTPKLVKSPESRGQNGGNTKHKRWSMISSSSKKRWSSLSFASEDRRMSPAPSSSKKRRSTASIDLLEQPVASNASDNSSSINNSNNNNANTTAENGENSYGSSRRISVSSSMQSLPRSSTSNSLRQMFGKIALQDEEKENKTGVKRFIGKMSPRRNQFRSTLGQLDANVYATLNARNSYADTASLISEMSMSSKASVSSASKWKFWKRQSESYDPSSPSASSSQSVLHSNGSLVTRRSQSSLKQKSSHSSLKKLSTHRNSVTSESISLPIPDQVSRDKLRTKLRNSTSILSMRSTVIAEEFEDFQISQLLKLCDQTEPVPIEKLIPEWSKMTKISKHVARHKDFVLKFLPLAEDEFTHNKNIRVKELELLKLFSGTPGFTQFVSCHLALIHGESTLVCKLKYAGVPLIKAKLPSWSATLNIWWQCAVILYAAETKYQFEHRDLQLDHILVDQNYNVTLCDYKLSRALNGPMIYYTRLDHPLFFQGRGDYRYEVYNTMRHWCADSWSRYDPRNNLLWLHYLGVKLLEKQNDMAHDASYSELLKLVAQVNPHRRRKPLFGRNDQIMSCGDVLRLRK</sequence>
<evidence type="ECO:0000256" key="1">
    <source>
        <dbReference type="ARBA" id="ARBA00012513"/>
    </source>
</evidence>
<dbReference type="Pfam" id="PF12330">
    <property type="entry name" value="Haspin_kinase"/>
    <property type="match status" value="1"/>
</dbReference>
<feature type="compositionally biased region" description="Basic and acidic residues" evidence="9">
    <location>
        <begin position="52"/>
        <end position="62"/>
    </location>
</feature>
<feature type="compositionally biased region" description="Low complexity" evidence="9">
    <location>
        <begin position="90"/>
        <end position="106"/>
    </location>
</feature>
<feature type="compositionally biased region" description="Acidic residues" evidence="9">
    <location>
        <begin position="25"/>
        <end position="39"/>
    </location>
</feature>
<keyword evidence="12" id="KW-1185">Reference proteome</keyword>
<reference evidence="12" key="1">
    <citation type="submission" date="2016-03" db="EMBL/GenBank/DDBJ databases">
        <authorList>
            <person name="Devillers Hugo."/>
        </authorList>
    </citation>
    <scope>NUCLEOTIDE SEQUENCE [LARGE SCALE GENOMIC DNA]</scope>
</reference>
<feature type="compositionally biased region" description="Low complexity" evidence="9">
    <location>
        <begin position="303"/>
        <end position="314"/>
    </location>
</feature>
<feature type="compositionally biased region" description="Low complexity" evidence="9">
    <location>
        <begin position="136"/>
        <end position="179"/>
    </location>
</feature>
<dbReference type="GO" id="GO:0005524">
    <property type="term" value="F:ATP binding"/>
    <property type="evidence" value="ECO:0007669"/>
    <property type="project" value="UniProtKB-KW"/>
</dbReference>
<evidence type="ECO:0000313" key="11">
    <source>
        <dbReference type="EMBL" id="SCU92742.1"/>
    </source>
</evidence>
<dbReference type="GO" id="GO:0072354">
    <property type="term" value="F:histone H3T3 kinase activity"/>
    <property type="evidence" value="ECO:0007669"/>
    <property type="project" value="TreeGrafter"/>
</dbReference>
<evidence type="ECO:0000256" key="7">
    <source>
        <dbReference type="ARBA" id="ARBA00047899"/>
    </source>
</evidence>
<dbReference type="SMART" id="SM01331">
    <property type="entry name" value="DUF3635"/>
    <property type="match status" value="1"/>
</dbReference>
<evidence type="ECO:0000256" key="3">
    <source>
        <dbReference type="ARBA" id="ARBA00022679"/>
    </source>
</evidence>
<dbReference type="InterPro" id="IPR024604">
    <property type="entry name" value="GSG2_C"/>
</dbReference>
<dbReference type="EC" id="2.7.11.1" evidence="1"/>
<proteinExistence type="predicted"/>
<keyword evidence="3" id="KW-0808">Transferase</keyword>
<evidence type="ECO:0000256" key="5">
    <source>
        <dbReference type="ARBA" id="ARBA00022777"/>
    </source>
</evidence>
<organism evidence="11 12">
    <name type="scientific">Lachancea meyersii CBS 8951</name>
    <dbReference type="NCBI Taxonomy" id="1266667"/>
    <lineage>
        <taxon>Eukaryota</taxon>
        <taxon>Fungi</taxon>
        <taxon>Dikarya</taxon>
        <taxon>Ascomycota</taxon>
        <taxon>Saccharomycotina</taxon>
        <taxon>Saccharomycetes</taxon>
        <taxon>Saccharomycetales</taxon>
        <taxon>Saccharomycetaceae</taxon>
        <taxon>Lachancea</taxon>
    </lineage>
</organism>
<dbReference type="GO" id="GO:0000278">
    <property type="term" value="P:mitotic cell cycle"/>
    <property type="evidence" value="ECO:0007669"/>
    <property type="project" value="TreeGrafter"/>
</dbReference>
<evidence type="ECO:0000256" key="9">
    <source>
        <dbReference type="SAM" id="MobiDB-lite"/>
    </source>
</evidence>
<dbReference type="PANTHER" id="PTHR24419">
    <property type="entry name" value="INTERLEUKIN-1 RECEPTOR-ASSOCIATED KINASE"/>
    <property type="match status" value="1"/>
</dbReference>
<dbReference type="OrthoDB" id="5327538at2759"/>
<evidence type="ECO:0000313" key="12">
    <source>
        <dbReference type="Proteomes" id="UP000191144"/>
    </source>
</evidence>
<dbReference type="GO" id="GO:0005737">
    <property type="term" value="C:cytoplasm"/>
    <property type="evidence" value="ECO:0007669"/>
    <property type="project" value="TreeGrafter"/>
</dbReference>
<dbReference type="InterPro" id="IPR011009">
    <property type="entry name" value="Kinase-like_dom_sf"/>
</dbReference>
<evidence type="ECO:0000256" key="8">
    <source>
        <dbReference type="ARBA" id="ARBA00048679"/>
    </source>
</evidence>
<dbReference type="Gene3D" id="1.10.510.10">
    <property type="entry name" value="Transferase(Phosphotransferase) domain 1"/>
    <property type="match status" value="1"/>
</dbReference>
<keyword evidence="6" id="KW-0067">ATP-binding</keyword>
<keyword evidence="4" id="KW-0547">Nucleotide-binding</keyword>
<evidence type="ECO:0000256" key="2">
    <source>
        <dbReference type="ARBA" id="ARBA00022527"/>
    </source>
</evidence>
<dbReference type="AlphaFoldDB" id="A0A1G4JPQ0"/>
<gene>
    <name evidence="11" type="ORF">LAME_0F01288G</name>
</gene>
<dbReference type="GO" id="GO:0035556">
    <property type="term" value="P:intracellular signal transduction"/>
    <property type="evidence" value="ECO:0007669"/>
    <property type="project" value="TreeGrafter"/>
</dbReference>
<keyword evidence="5" id="KW-0418">Kinase</keyword>
<feature type="domain" description="Serine/threonine-protein kinase haspin C-terminal" evidence="10">
    <location>
        <begin position="545"/>
        <end position="636"/>
    </location>
</feature>
<dbReference type="Proteomes" id="UP000191144">
    <property type="component" value="Chromosome F"/>
</dbReference>
<accession>A0A1G4JPQ0</accession>
<evidence type="ECO:0000256" key="4">
    <source>
        <dbReference type="ARBA" id="ARBA00022741"/>
    </source>
</evidence>
<keyword evidence="2" id="KW-0723">Serine/threonine-protein kinase</keyword>
<evidence type="ECO:0000259" key="10">
    <source>
        <dbReference type="SMART" id="SM01331"/>
    </source>
</evidence>
<dbReference type="SUPFAM" id="SSF56112">
    <property type="entry name" value="Protein kinase-like (PK-like)"/>
    <property type="match status" value="1"/>
</dbReference>
<name>A0A1G4JPQ0_9SACH</name>
<comment type="catalytic activity">
    <reaction evidence="8">
        <text>L-seryl-[protein] + ATP = O-phospho-L-seryl-[protein] + ADP + H(+)</text>
        <dbReference type="Rhea" id="RHEA:17989"/>
        <dbReference type="Rhea" id="RHEA-COMP:9863"/>
        <dbReference type="Rhea" id="RHEA-COMP:11604"/>
        <dbReference type="ChEBI" id="CHEBI:15378"/>
        <dbReference type="ChEBI" id="CHEBI:29999"/>
        <dbReference type="ChEBI" id="CHEBI:30616"/>
        <dbReference type="ChEBI" id="CHEBI:83421"/>
        <dbReference type="ChEBI" id="CHEBI:456216"/>
        <dbReference type="EC" id="2.7.11.1"/>
    </reaction>
</comment>
<dbReference type="GO" id="GO:0005634">
    <property type="term" value="C:nucleus"/>
    <property type="evidence" value="ECO:0007669"/>
    <property type="project" value="TreeGrafter"/>
</dbReference>
<feature type="region of interest" description="Disordered" evidence="9">
    <location>
        <begin position="25"/>
        <end position="188"/>
    </location>
</feature>